<accession>A0A4R4P681</accession>
<dbReference type="PANTHER" id="PTHR46580">
    <property type="entry name" value="SENSOR KINASE-RELATED"/>
    <property type="match status" value="1"/>
</dbReference>
<evidence type="ECO:0000313" key="3">
    <source>
        <dbReference type="Proteomes" id="UP000295075"/>
    </source>
</evidence>
<reference evidence="2 3" key="1">
    <citation type="submission" date="2019-03" db="EMBL/GenBank/DDBJ databases">
        <title>Draft genome sequences of novel Actinobacteria.</title>
        <authorList>
            <person name="Sahin N."/>
            <person name="Ay H."/>
            <person name="Saygin H."/>
        </authorList>
    </citation>
    <scope>NUCLEOTIDE SEQUENCE [LARGE SCALE GENOMIC DNA]</scope>
    <source>
        <strain evidence="2 3">JCM 30547</strain>
    </source>
</reference>
<organism evidence="2 3">
    <name type="scientific">Kribbella albertanoniae</name>
    <dbReference type="NCBI Taxonomy" id="1266829"/>
    <lineage>
        <taxon>Bacteria</taxon>
        <taxon>Bacillati</taxon>
        <taxon>Actinomycetota</taxon>
        <taxon>Actinomycetes</taxon>
        <taxon>Propionibacteriales</taxon>
        <taxon>Kribbellaceae</taxon>
        <taxon>Kribbella</taxon>
    </lineage>
</organism>
<evidence type="ECO:0000256" key="1">
    <source>
        <dbReference type="ARBA" id="ARBA00022729"/>
    </source>
</evidence>
<dbReference type="OrthoDB" id="9815928at2"/>
<dbReference type="SUPFAM" id="SSF69318">
    <property type="entry name" value="Integrin alpha N-terminal domain"/>
    <property type="match status" value="1"/>
</dbReference>
<dbReference type="InterPro" id="IPR013517">
    <property type="entry name" value="FG-GAP"/>
</dbReference>
<dbReference type="AlphaFoldDB" id="A0A4R4P681"/>
<dbReference type="InterPro" id="IPR028994">
    <property type="entry name" value="Integrin_alpha_N"/>
</dbReference>
<dbReference type="EMBL" id="SMKA01000281">
    <property type="protein sequence ID" value="TDC17234.1"/>
    <property type="molecule type" value="Genomic_DNA"/>
</dbReference>
<gene>
    <name evidence="2" type="ORF">E1261_37505</name>
</gene>
<evidence type="ECO:0000313" key="2">
    <source>
        <dbReference type="EMBL" id="TDC17234.1"/>
    </source>
</evidence>
<protein>
    <submittedName>
        <fullName evidence="2">VCBS repeat-containing protein</fullName>
    </submittedName>
</protein>
<proteinExistence type="predicted"/>
<comment type="caution">
    <text evidence="2">The sequence shown here is derived from an EMBL/GenBank/DDBJ whole genome shotgun (WGS) entry which is preliminary data.</text>
</comment>
<keyword evidence="1" id="KW-0732">Signal</keyword>
<name>A0A4R4P681_9ACTN</name>
<keyword evidence="3" id="KW-1185">Reference proteome</keyword>
<sequence>MVAGDFDADGRDDLALAGGEGWQSVPVAFASADGSFRVANKEFPGSWPRWAETDNVRTLAGDFNRDGRADLALVGGAGWQSIPLALSAGEGSFTVQNQPIDARWNEWATTPGAEPVAGDFNGDRAADIALVGGNTFNTQPVAVSNSDGTFALVNEQLR</sequence>
<dbReference type="Gene3D" id="2.40.128.340">
    <property type="match status" value="2"/>
</dbReference>
<dbReference type="Pfam" id="PF13517">
    <property type="entry name" value="FG-GAP_3"/>
    <property type="match status" value="1"/>
</dbReference>
<dbReference type="Proteomes" id="UP000295075">
    <property type="component" value="Unassembled WGS sequence"/>
</dbReference>